<dbReference type="PANTHER" id="PTHR21256:SF2">
    <property type="entry name" value="HISTIDINE BIOSYNTHESIS TRIFUNCTIONAL PROTEIN"/>
    <property type="match status" value="1"/>
</dbReference>
<feature type="binding site" evidence="8">
    <location>
        <position position="243"/>
    </location>
    <ligand>
        <name>substrate</name>
    </ligand>
</feature>
<dbReference type="AlphaFoldDB" id="A0A0U3E141"/>
<feature type="binding site" evidence="8">
    <location>
        <position position="383"/>
    </location>
    <ligand>
        <name>substrate</name>
    </ligand>
</feature>
<feature type="active site" description="Proton acceptor" evidence="7">
    <location>
        <position position="298"/>
    </location>
</feature>
<feature type="binding site" evidence="9">
    <location>
        <position position="246"/>
    </location>
    <ligand>
        <name>Zn(2+)</name>
        <dbReference type="ChEBI" id="CHEBI:29105"/>
    </ligand>
</feature>
<dbReference type="InterPro" id="IPR012131">
    <property type="entry name" value="Hstdl_DH"/>
</dbReference>
<name>A0A0U3E141_9CREN</name>
<feature type="active site" description="Proton acceptor" evidence="7">
    <location>
        <position position="299"/>
    </location>
</feature>
<keyword evidence="12" id="KW-1185">Reference proteome</keyword>
<organism evidence="11 12">
    <name type="scientific">Ignicoccus islandicus DSM 13165</name>
    <dbReference type="NCBI Taxonomy" id="940295"/>
    <lineage>
        <taxon>Archaea</taxon>
        <taxon>Thermoproteota</taxon>
        <taxon>Thermoprotei</taxon>
        <taxon>Desulfurococcales</taxon>
        <taxon>Desulfurococcaceae</taxon>
        <taxon>Ignicoccus</taxon>
    </lineage>
</organism>
<dbReference type="STRING" id="940295.EYM_03185"/>
<protein>
    <recommendedName>
        <fullName evidence="2 6">Histidinol dehydrogenase</fullName>
        <shortName evidence="6">HDH</shortName>
        <ecNumber evidence="6">1.1.1.23</ecNumber>
    </recommendedName>
</protein>
<evidence type="ECO:0000256" key="6">
    <source>
        <dbReference type="PIRNR" id="PIRNR000099"/>
    </source>
</evidence>
<dbReference type="InterPro" id="IPR022695">
    <property type="entry name" value="Histidinol_DH_monofunct"/>
</dbReference>
<accession>A0A0U3E141</accession>
<evidence type="ECO:0000256" key="10">
    <source>
        <dbReference type="RuleBase" id="RU004175"/>
    </source>
</evidence>
<evidence type="ECO:0000313" key="11">
    <source>
        <dbReference type="EMBL" id="ALU11627.1"/>
    </source>
</evidence>
<evidence type="ECO:0000256" key="2">
    <source>
        <dbReference type="ARBA" id="ARBA00016531"/>
    </source>
</evidence>
<evidence type="ECO:0000256" key="4">
    <source>
        <dbReference type="ARBA" id="ARBA00022833"/>
    </source>
</evidence>
<keyword evidence="6" id="KW-0520">NAD</keyword>
<dbReference type="Gene3D" id="3.40.50.1980">
    <property type="entry name" value="Nitrogenase molybdenum iron protein domain"/>
    <property type="match status" value="2"/>
</dbReference>
<comment type="function">
    <text evidence="6">Catalyzes the sequential NAD-dependent oxidations of L-histidinol to L-histidinaldehyde and then to L-histidine.</text>
</comment>
<dbReference type="Pfam" id="PF00815">
    <property type="entry name" value="Histidinol_dh"/>
    <property type="match status" value="1"/>
</dbReference>
<dbReference type="GO" id="GO:0051287">
    <property type="term" value="F:NAD binding"/>
    <property type="evidence" value="ECO:0007669"/>
    <property type="project" value="InterPro"/>
</dbReference>
<feature type="binding site" evidence="8">
    <location>
        <position position="378"/>
    </location>
    <ligand>
        <name>substrate</name>
    </ligand>
</feature>
<evidence type="ECO:0000256" key="3">
    <source>
        <dbReference type="ARBA" id="ARBA00022723"/>
    </source>
</evidence>
<dbReference type="FunFam" id="3.40.50.1980:FF:000001">
    <property type="entry name" value="Histidinol dehydrogenase"/>
    <property type="match status" value="1"/>
</dbReference>
<dbReference type="RefSeq" id="WP_083495016.1">
    <property type="nucleotide sequence ID" value="NZ_CP006867.1"/>
</dbReference>
<evidence type="ECO:0000256" key="7">
    <source>
        <dbReference type="PIRSR" id="PIRSR000099-1"/>
    </source>
</evidence>
<dbReference type="GO" id="GO:0004399">
    <property type="term" value="F:histidinol dehydrogenase activity"/>
    <property type="evidence" value="ECO:0007669"/>
    <property type="project" value="UniProtKB-UniRule"/>
</dbReference>
<proteinExistence type="inferred from homology"/>
<dbReference type="PRINTS" id="PR00083">
    <property type="entry name" value="HOLDHDRGNASE"/>
</dbReference>
<feature type="binding site" evidence="9">
    <location>
        <position position="243"/>
    </location>
    <ligand>
        <name>Zn(2+)</name>
        <dbReference type="ChEBI" id="CHEBI:29105"/>
    </ligand>
</feature>
<keyword evidence="5 6" id="KW-0560">Oxidoreductase</keyword>
<reference evidence="11 12" key="1">
    <citation type="submission" date="2013-11" db="EMBL/GenBank/DDBJ databases">
        <title>Comparative genomics of Ignicoccus.</title>
        <authorList>
            <person name="Podar M."/>
        </authorList>
    </citation>
    <scope>NUCLEOTIDE SEQUENCE [LARGE SCALE GENOMIC DNA]</scope>
    <source>
        <strain evidence="11 12">DSM 13165</strain>
    </source>
</reference>
<dbReference type="EC" id="1.1.1.23" evidence="6"/>
<feature type="binding site" evidence="9">
    <location>
        <position position="325"/>
    </location>
    <ligand>
        <name>Zn(2+)</name>
        <dbReference type="ChEBI" id="CHEBI:29105"/>
    </ligand>
</feature>
<dbReference type="PIRSF" id="PIRSF000099">
    <property type="entry name" value="Histidinol_dh"/>
    <property type="match status" value="1"/>
</dbReference>
<feature type="binding site" evidence="8">
    <location>
        <position position="299"/>
    </location>
    <ligand>
        <name>substrate</name>
    </ligand>
</feature>
<evidence type="ECO:0000313" key="12">
    <source>
        <dbReference type="Proteomes" id="UP000060778"/>
    </source>
</evidence>
<dbReference type="Proteomes" id="UP000060778">
    <property type="component" value="Chromosome"/>
</dbReference>
<dbReference type="UniPathway" id="UPA00031">
    <property type="reaction ID" value="UER00014"/>
</dbReference>
<evidence type="ECO:0000256" key="9">
    <source>
        <dbReference type="PIRSR" id="PIRSR000099-4"/>
    </source>
</evidence>
<feature type="binding site" evidence="8">
    <location>
        <position position="246"/>
    </location>
    <ligand>
        <name>substrate</name>
    </ligand>
</feature>
<feature type="binding site" evidence="8">
    <location>
        <position position="325"/>
    </location>
    <ligand>
        <name>substrate</name>
    </ligand>
</feature>
<evidence type="ECO:0000256" key="8">
    <source>
        <dbReference type="PIRSR" id="PIRSR000099-3"/>
    </source>
</evidence>
<dbReference type="CDD" id="cd06572">
    <property type="entry name" value="Histidinol_dh"/>
    <property type="match status" value="1"/>
</dbReference>
<keyword evidence="6" id="KW-0368">Histidine biosynthesis</keyword>
<dbReference type="GeneID" id="30680031"/>
<dbReference type="GO" id="GO:0000105">
    <property type="term" value="P:L-histidine biosynthetic process"/>
    <property type="evidence" value="ECO:0007669"/>
    <property type="project" value="UniProtKB-UniRule"/>
</dbReference>
<dbReference type="InterPro" id="IPR016161">
    <property type="entry name" value="Ald_DH/histidinol_DH"/>
</dbReference>
<dbReference type="KEGG" id="iis:EYM_03185"/>
<sequence length="399" mass="44111">MSLKRLRNKKQLEPIIERKMDLWDYMEKVKDVVKEIRLNGMEALSKYVKKFDNYDGEKLILEKNELQRNVDEELVNVFQEVLDQLEAFNRSVLPPNSSIRSNGIAGEILWFPIKRLGVYSPGGIFPYPSTILMTAGLAKRLGVREVIVSTPPKAAFNPAVRAALVASDVDEVILAGGAHGIAALAYVAKVHKIVGPGGPYVQAGKVLVSVDVPIDMIAGPTELVVIADETANPKEVAYDMMAQAEHGPLSFALLLTTSTELEEKVSDLVSDFEHDNLYSYVVRNISEAIEITNEIAPEHVSSFVDSFELPISGAISIKTPSPLIDYSAGPNHVLPTSKWARARGPLSPLDFYRWMAIVKSYPESIKLIELAIKIAELEGMKYHAEALRVKLESLKHHDG</sequence>
<evidence type="ECO:0000256" key="1">
    <source>
        <dbReference type="ARBA" id="ARBA00010178"/>
    </source>
</evidence>
<dbReference type="PATRIC" id="fig|940295.4.peg.620"/>
<evidence type="ECO:0000256" key="5">
    <source>
        <dbReference type="ARBA" id="ARBA00023002"/>
    </source>
</evidence>
<keyword evidence="3 9" id="KW-0479">Metal-binding</keyword>
<dbReference type="NCBIfam" id="TIGR00069">
    <property type="entry name" value="hisD"/>
    <property type="match status" value="1"/>
</dbReference>
<comment type="pathway">
    <text evidence="6">Amino-acid biosynthesis; L-histidine biosynthesis; L-histidine from 5-phospho-alpha-D-ribose 1-diphosphate: step 9/9.</text>
</comment>
<dbReference type="Gene3D" id="1.20.5.1300">
    <property type="match status" value="1"/>
</dbReference>
<dbReference type="PANTHER" id="PTHR21256">
    <property type="entry name" value="HISTIDINOL DEHYDROGENASE HDH"/>
    <property type="match status" value="1"/>
</dbReference>
<dbReference type="OrthoDB" id="36308at2157"/>
<dbReference type="GO" id="GO:0046872">
    <property type="term" value="F:metal ion binding"/>
    <property type="evidence" value="ECO:0007669"/>
    <property type="project" value="UniProtKB-KW"/>
</dbReference>
<dbReference type="SUPFAM" id="SSF53720">
    <property type="entry name" value="ALDH-like"/>
    <property type="match status" value="1"/>
</dbReference>
<gene>
    <name evidence="11" type="ORF">EYM_03185</name>
</gene>
<feature type="binding site" evidence="8">
    <location>
        <position position="221"/>
    </location>
    <ligand>
        <name>substrate</name>
    </ligand>
</feature>
<comment type="cofactor">
    <cofactor evidence="9">
        <name>Zn(2+)</name>
        <dbReference type="ChEBI" id="CHEBI:29105"/>
    </cofactor>
    <text evidence="9">Binds 1 zinc ion per subunit.</text>
</comment>
<comment type="catalytic activity">
    <reaction evidence="6">
        <text>L-histidinol + 2 NAD(+) + H2O = L-histidine + 2 NADH + 3 H(+)</text>
        <dbReference type="Rhea" id="RHEA:20641"/>
        <dbReference type="ChEBI" id="CHEBI:15377"/>
        <dbReference type="ChEBI" id="CHEBI:15378"/>
        <dbReference type="ChEBI" id="CHEBI:57540"/>
        <dbReference type="ChEBI" id="CHEBI:57595"/>
        <dbReference type="ChEBI" id="CHEBI:57699"/>
        <dbReference type="ChEBI" id="CHEBI:57945"/>
        <dbReference type="EC" id="1.1.1.23"/>
    </reaction>
</comment>
<comment type="similarity">
    <text evidence="1 6 10">Belongs to the histidinol dehydrogenase family.</text>
</comment>
<dbReference type="GO" id="GO:0005737">
    <property type="term" value="C:cytoplasm"/>
    <property type="evidence" value="ECO:0007669"/>
    <property type="project" value="TreeGrafter"/>
</dbReference>
<dbReference type="InterPro" id="IPR001692">
    <property type="entry name" value="Histidinol_DH_CS"/>
</dbReference>
<keyword evidence="4 9" id="KW-0862">Zinc</keyword>
<keyword evidence="6" id="KW-0028">Amino-acid biosynthesis</keyword>
<dbReference type="PROSITE" id="PS00611">
    <property type="entry name" value="HISOL_DEHYDROGENASE"/>
    <property type="match status" value="1"/>
</dbReference>
<dbReference type="EMBL" id="CP006867">
    <property type="protein sequence ID" value="ALU11627.1"/>
    <property type="molecule type" value="Genomic_DNA"/>
</dbReference>
<feature type="binding site" evidence="9">
    <location>
        <position position="383"/>
    </location>
    <ligand>
        <name>Zn(2+)</name>
        <dbReference type="ChEBI" id="CHEBI:29105"/>
    </ligand>
</feature>